<dbReference type="EMBL" id="CAWYQH010000119">
    <property type="protein sequence ID" value="CAK8691593.1"/>
    <property type="molecule type" value="Genomic_DNA"/>
</dbReference>
<organism evidence="2 3">
    <name type="scientific">Clavelina lepadiformis</name>
    <name type="common">Light-bulb sea squirt</name>
    <name type="synonym">Ascidia lepadiformis</name>
    <dbReference type="NCBI Taxonomy" id="159417"/>
    <lineage>
        <taxon>Eukaryota</taxon>
        <taxon>Metazoa</taxon>
        <taxon>Chordata</taxon>
        <taxon>Tunicata</taxon>
        <taxon>Ascidiacea</taxon>
        <taxon>Aplousobranchia</taxon>
        <taxon>Clavelinidae</taxon>
        <taxon>Clavelina</taxon>
    </lineage>
</organism>
<accession>A0ABP0GKR9</accession>
<gene>
    <name evidence="2" type="ORF">CVLEPA_LOCUS24358</name>
</gene>
<dbReference type="Proteomes" id="UP001642483">
    <property type="component" value="Unassembled WGS sequence"/>
</dbReference>
<proteinExistence type="predicted"/>
<reference evidence="2 3" key="1">
    <citation type="submission" date="2024-02" db="EMBL/GenBank/DDBJ databases">
        <authorList>
            <person name="Daric V."/>
            <person name="Darras S."/>
        </authorList>
    </citation>
    <scope>NUCLEOTIDE SEQUENCE [LARGE SCALE GENOMIC DNA]</scope>
</reference>
<evidence type="ECO:0000313" key="3">
    <source>
        <dbReference type="Proteomes" id="UP001642483"/>
    </source>
</evidence>
<evidence type="ECO:0000313" key="2">
    <source>
        <dbReference type="EMBL" id="CAK8691593.1"/>
    </source>
</evidence>
<keyword evidence="3" id="KW-1185">Reference proteome</keyword>
<evidence type="ECO:0000256" key="1">
    <source>
        <dbReference type="SAM" id="MobiDB-lite"/>
    </source>
</evidence>
<sequence length="93" mass="10317">MDDMASKILAETKKVEIINNASPIEETSQPLDIEPANGICIEQVYSEEAPVLPLIETVKEESLLLEEFQFSPTESDNPSISILNKFPPLSKVE</sequence>
<comment type="caution">
    <text evidence="2">The sequence shown here is derived from an EMBL/GenBank/DDBJ whole genome shotgun (WGS) entry which is preliminary data.</text>
</comment>
<name>A0ABP0GKR9_CLALP</name>
<protein>
    <submittedName>
        <fullName evidence="2">Uncharacterized protein</fullName>
    </submittedName>
</protein>
<feature type="compositionally biased region" description="Polar residues" evidence="1">
    <location>
        <begin position="70"/>
        <end position="82"/>
    </location>
</feature>
<feature type="region of interest" description="Disordered" evidence="1">
    <location>
        <begin position="70"/>
        <end position="93"/>
    </location>
</feature>